<dbReference type="PDBsum" id="6HUZ"/>
<dbReference type="NCBIfam" id="TIGR01724">
    <property type="entry name" value="hmd_rel"/>
    <property type="match status" value="1"/>
</dbReference>
<dbReference type="Gene3D" id="3.40.50.720">
    <property type="entry name" value="NAD(P)-binding Rossmann-like Domain"/>
    <property type="match status" value="1"/>
</dbReference>
<dbReference type="KEGG" id="dte:Dester_1504"/>
<dbReference type="InterPro" id="IPR055205">
    <property type="entry name" value="HMD_N"/>
</dbReference>
<gene>
    <name evidence="3" type="ordered locus">Dester_1504</name>
</gene>
<reference evidence="5 6" key="3">
    <citation type="journal article" date="2019" name="Angew. Chem. Int. Ed.">
        <title>The Bacterial [Fe]-Hydrogenase Paralog HmdII Uses Tetrahydrofolate Derivatives as Substrates.</title>
        <authorList>
            <person name="Watanabe T."/>
            <person name="Wagner T."/>
            <person name="Huang G."/>
            <person name="Kahnt J."/>
            <person name="Ataka K."/>
            <person name="Ermler U."/>
            <person name="Shima S."/>
        </authorList>
    </citation>
    <scope>X-RAY CRYSTALLOGRAPHY (1.85 ANGSTROMS)</scope>
    <scope>CYSTEINE SULFENIC ACID (-SOH) AT CYS-117</scope>
</reference>
<dbReference type="InterPro" id="IPR008927">
    <property type="entry name" value="6-PGluconate_DH-like_C_sf"/>
</dbReference>
<dbReference type="SMR" id="F0S2B6"/>
<organism evidence="3 4">
    <name type="scientific">Desulfurobacterium thermolithotrophum (strain DSM 11699 / BSA)</name>
    <dbReference type="NCBI Taxonomy" id="868864"/>
    <lineage>
        <taxon>Bacteria</taxon>
        <taxon>Pseudomonadati</taxon>
        <taxon>Aquificota</taxon>
        <taxon>Aquificia</taxon>
        <taxon>Desulfurobacteriales</taxon>
        <taxon>Desulfurobacteriaceae</taxon>
        <taxon>Desulfurobacterium</taxon>
    </lineage>
</organism>
<keyword evidence="5 6" id="KW-0002">3D-structure</keyword>
<dbReference type="NCBIfam" id="NF009208">
    <property type="entry name" value="PRK12557.1"/>
    <property type="match status" value="1"/>
</dbReference>
<feature type="domain" description="5,10-methenyltetrahydromethanopterin hydrogenase N-terminal" evidence="2">
    <location>
        <begin position="64"/>
        <end position="191"/>
    </location>
</feature>
<dbReference type="OrthoDB" id="10119at2"/>
<dbReference type="Pfam" id="PF03201">
    <property type="entry name" value="HMD"/>
    <property type="match status" value="1"/>
</dbReference>
<reference evidence="4" key="2">
    <citation type="submission" date="2011-02" db="EMBL/GenBank/DDBJ databases">
        <title>The complete genome of Desulfurobacterium thermolithotrophum DSM 11699.</title>
        <authorList>
            <consortium name="US DOE Joint Genome Institute (JGI-PGF)"/>
            <person name="Lucas S."/>
            <person name="Copeland A."/>
            <person name="Lapidus A."/>
            <person name="Bruce D."/>
            <person name="Goodwin L."/>
            <person name="Pitluck S."/>
            <person name="Kyrpides N."/>
            <person name="Mavromatis K."/>
            <person name="Pagani I."/>
            <person name="Ivanova N."/>
            <person name="Mikhailova N."/>
            <person name="Daligault H."/>
            <person name="Detter J.C."/>
            <person name="Tapia R."/>
            <person name="Han C."/>
            <person name="Land M."/>
            <person name="Hauser L."/>
            <person name="Markowitz V."/>
            <person name="Cheng J.-F."/>
            <person name="Hugenholtz P."/>
            <person name="Woyke T."/>
            <person name="Wu D."/>
            <person name="Spring S."/>
            <person name="Brambilla E."/>
            <person name="Klenk H.-P."/>
            <person name="Eisen J.A."/>
        </authorList>
    </citation>
    <scope>NUCLEOTIDE SEQUENCE [LARGE SCALE GENOMIC DNA]</scope>
    <source>
        <strain evidence="4">DSM 11699 / BSA</strain>
    </source>
</reference>
<dbReference type="AlphaFoldDB" id="F0S2B6"/>
<sequence>MRVTVYGFGSLNYYSNKLNVPEKLGGEPPYGGSAMAVEFAKAGHDVTLSDPNIDKVPDEIRKKVEDAGVKLTTDDIEAAKEAEVAILFTPFRGGVTFKIAETILPYLVENAVICTTCTMSILVLNSYLQNAIFLEGREDIGFSTMHPAAIPGTPQHKHYLIATNELLRKPIVTEEQIEKLKKLATDTGKEAYLLPAELVSPVGDMGIVTTAIAFAGAIEYYKVSRDILKTKRSMTEFQIAQSLQVISSLVTKYGLEGLIKLLNVDAMKASLQSMILDKNEQPLTVTASKLLEKIEETIPELIKEAENFSPSEPTYTSAPSPMLVEHMEDLVGDDVLKGILRESWKKFYENVSERNKE</sequence>
<keyword evidence="4" id="KW-1185">Reference proteome</keyword>
<dbReference type="InParanoid" id="F0S2B6"/>
<evidence type="ECO:0000259" key="1">
    <source>
        <dbReference type="Pfam" id="PF03201"/>
    </source>
</evidence>
<evidence type="ECO:0000313" key="3">
    <source>
        <dbReference type="EMBL" id="ADY74131.1"/>
    </source>
</evidence>
<feature type="modified residue" description="Cysteine sulfenic acid (-SOH)" evidence="5">
    <location>
        <position position="117"/>
    </location>
</feature>
<dbReference type="InterPro" id="IPR004889">
    <property type="entry name" value="HMD_C"/>
</dbReference>
<dbReference type="SUPFAM" id="SSF51735">
    <property type="entry name" value="NAD(P)-binding Rossmann-fold domains"/>
    <property type="match status" value="1"/>
</dbReference>
<name>F0S2B6_DESTD</name>
<feature type="domain" description="H2-forming N5,N10-methylenetetrahydromethanopterin dehydrogenase C-terminal" evidence="1">
    <location>
        <begin position="196"/>
        <end position="286"/>
    </location>
</feature>
<dbReference type="InterPro" id="IPR038182">
    <property type="entry name" value="HMD_C_sf"/>
</dbReference>
<dbReference type="eggNOG" id="COG4007">
    <property type="taxonomic scope" value="Bacteria"/>
</dbReference>
<evidence type="ECO:0000313" key="4">
    <source>
        <dbReference type="Proteomes" id="UP000007102"/>
    </source>
</evidence>
<dbReference type="PDB" id="6HUZ">
    <property type="method" value="X-ray"/>
    <property type="resolution" value="1.85 A"/>
    <property type="chains" value="A=1-357"/>
</dbReference>
<accession>F0S2B6</accession>
<proteinExistence type="evidence at protein level"/>
<dbReference type="PDBsum" id="6HUY"/>
<evidence type="ECO:0007829" key="5">
    <source>
        <dbReference type="PDB" id="6HUY"/>
    </source>
</evidence>
<dbReference type="PDB" id="6HUY">
    <property type="method" value="X-ray"/>
    <property type="resolution" value="2.25 A"/>
    <property type="chains" value="A/B/C/D=1-357"/>
</dbReference>
<dbReference type="SUPFAM" id="SSF48179">
    <property type="entry name" value="6-phosphogluconate dehydrogenase C-terminal domain-like"/>
    <property type="match status" value="1"/>
</dbReference>
<dbReference type="EMBL" id="CP002543">
    <property type="protein sequence ID" value="ADY74131.1"/>
    <property type="molecule type" value="Genomic_DNA"/>
</dbReference>
<evidence type="ECO:0007829" key="6">
    <source>
        <dbReference type="PDB" id="6HUZ"/>
    </source>
</evidence>
<dbReference type="Proteomes" id="UP000007102">
    <property type="component" value="Chromosome"/>
</dbReference>
<protein>
    <submittedName>
        <fullName evidence="3">Coenzyme F420-dependent N(5),N(10)-methenyltetrahydromethanopterin reductase-related protein</fullName>
    </submittedName>
</protein>
<dbReference type="Gene3D" id="1.20.120.1300">
    <property type="entry name" value="Hmd, C-terminal helical subdomain"/>
    <property type="match status" value="1"/>
</dbReference>
<dbReference type="STRING" id="868864.Dester_1504"/>
<dbReference type="RefSeq" id="WP_013639078.1">
    <property type="nucleotide sequence ID" value="NC_015185.1"/>
</dbReference>
<dbReference type="InterPro" id="IPR010063">
    <property type="entry name" value="HMDII/III"/>
</dbReference>
<dbReference type="InterPro" id="IPR036291">
    <property type="entry name" value="NAD(P)-bd_dom_sf"/>
</dbReference>
<reference evidence="3 4" key="1">
    <citation type="journal article" date="2011" name="Stand. Genomic Sci.">
        <title>Complete genome sequence of the thermophilic sulfur-reducer Desulfurobacterium thermolithotrophum type strain (BSA(T)) from a deep-sea hydrothermal vent.</title>
        <authorList>
            <person name="Goker M."/>
            <person name="Daligault H."/>
            <person name="Mwirichia R."/>
            <person name="Lapidus A."/>
            <person name="Lucas S."/>
            <person name="Deshpande S."/>
            <person name="Pagani I."/>
            <person name="Tapia R."/>
            <person name="Cheng J.F."/>
            <person name="Goodwin L."/>
            <person name="Pitluck S."/>
            <person name="Liolios K."/>
            <person name="Ivanova N."/>
            <person name="Mavromatis K."/>
            <person name="Mikhailova N."/>
            <person name="Pati A."/>
            <person name="Chen A."/>
            <person name="Palaniappan K."/>
            <person name="Han C."/>
            <person name="Land M."/>
            <person name="Hauser L."/>
            <person name="Pan C."/>
            <person name="Brambilla E.M."/>
            <person name="Rohde M."/>
            <person name="Spring S."/>
            <person name="Sikorski J."/>
            <person name="Wirth R."/>
            <person name="Detter J.C."/>
            <person name="Woyke T."/>
            <person name="Bristow J."/>
            <person name="Eisen J.A."/>
            <person name="Markowitz V."/>
            <person name="Hugenholtz P."/>
            <person name="Kyrpides N.C."/>
            <person name="Klenk H.P."/>
        </authorList>
    </citation>
    <scope>NUCLEOTIDE SEQUENCE [LARGE SCALE GENOMIC DNA]</scope>
    <source>
        <strain evidence="4">DSM 11699 / BSA</strain>
    </source>
</reference>
<dbReference type="Pfam" id="PF22616">
    <property type="entry name" value="HMD_N"/>
    <property type="match status" value="1"/>
</dbReference>
<dbReference type="HOGENOM" id="CLU_069755_0_0_0"/>
<evidence type="ECO:0000259" key="2">
    <source>
        <dbReference type="Pfam" id="PF22616"/>
    </source>
</evidence>